<protein>
    <submittedName>
        <fullName evidence="1">Uncharacterized protein</fullName>
    </submittedName>
</protein>
<accession>A0A0D2MML3</accession>
<reference evidence="2" key="1">
    <citation type="submission" date="2014-04" db="EMBL/GenBank/DDBJ databases">
        <title>Evolutionary Origins and Diversification of the Mycorrhizal Mutualists.</title>
        <authorList>
            <consortium name="DOE Joint Genome Institute"/>
            <consortium name="Mycorrhizal Genomics Consortium"/>
            <person name="Kohler A."/>
            <person name="Kuo A."/>
            <person name="Nagy L.G."/>
            <person name="Floudas D."/>
            <person name="Copeland A."/>
            <person name="Barry K.W."/>
            <person name="Cichocki N."/>
            <person name="Veneault-Fourrey C."/>
            <person name="LaButti K."/>
            <person name="Lindquist E.A."/>
            <person name="Lipzen A."/>
            <person name="Lundell T."/>
            <person name="Morin E."/>
            <person name="Murat C."/>
            <person name="Riley R."/>
            <person name="Ohm R."/>
            <person name="Sun H."/>
            <person name="Tunlid A."/>
            <person name="Henrissat B."/>
            <person name="Grigoriev I.V."/>
            <person name="Hibbett D.S."/>
            <person name="Martin F."/>
        </authorList>
    </citation>
    <scope>NUCLEOTIDE SEQUENCE [LARGE SCALE GENOMIC DNA]</scope>
    <source>
        <strain evidence="2">FD-334 SS-4</strain>
    </source>
</reference>
<name>A0A0D2MML3_HYPSF</name>
<sequence length="67" mass="7799">MDMPFFKRCSPIAGLPKIRTSVETRDTWLRRRTADALIVKEVYFVSRHTSTPTFATMLNFLASRSEF</sequence>
<evidence type="ECO:0000313" key="1">
    <source>
        <dbReference type="EMBL" id="KJA25173.1"/>
    </source>
</evidence>
<dbReference type="AlphaFoldDB" id="A0A0D2MML3"/>
<gene>
    <name evidence="1" type="ORF">HYPSUDRAFT_65116</name>
</gene>
<keyword evidence="2" id="KW-1185">Reference proteome</keyword>
<dbReference type="EMBL" id="KN817533">
    <property type="protein sequence ID" value="KJA25173.1"/>
    <property type="molecule type" value="Genomic_DNA"/>
</dbReference>
<proteinExistence type="predicted"/>
<dbReference type="Proteomes" id="UP000054270">
    <property type="component" value="Unassembled WGS sequence"/>
</dbReference>
<organism evidence="1 2">
    <name type="scientific">Hypholoma sublateritium (strain FD-334 SS-4)</name>
    <dbReference type="NCBI Taxonomy" id="945553"/>
    <lineage>
        <taxon>Eukaryota</taxon>
        <taxon>Fungi</taxon>
        <taxon>Dikarya</taxon>
        <taxon>Basidiomycota</taxon>
        <taxon>Agaricomycotina</taxon>
        <taxon>Agaricomycetes</taxon>
        <taxon>Agaricomycetidae</taxon>
        <taxon>Agaricales</taxon>
        <taxon>Agaricineae</taxon>
        <taxon>Strophariaceae</taxon>
        <taxon>Hypholoma</taxon>
    </lineage>
</organism>
<evidence type="ECO:0000313" key="2">
    <source>
        <dbReference type="Proteomes" id="UP000054270"/>
    </source>
</evidence>